<dbReference type="Proteomes" id="UP000184066">
    <property type="component" value="Unassembled WGS sequence"/>
</dbReference>
<dbReference type="RefSeq" id="WP_072747391.1">
    <property type="nucleotide sequence ID" value="NZ_FOHL01000005.1"/>
</dbReference>
<dbReference type="STRING" id="1189325.SAMN04488119_105201"/>
<evidence type="ECO:0000313" key="3">
    <source>
        <dbReference type="Proteomes" id="UP000184066"/>
    </source>
</evidence>
<organism evidence="2 3">
    <name type="scientific">Oceanicella actignis</name>
    <dbReference type="NCBI Taxonomy" id="1189325"/>
    <lineage>
        <taxon>Bacteria</taxon>
        <taxon>Pseudomonadati</taxon>
        <taxon>Pseudomonadota</taxon>
        <taxon>Alphaproteobacteria</taxon>
        <taxon>Rhodobacterales</taxon>
        <taxon>Paracoccaceae</taxon>
        <taxon>Oceanicella</taxon>
    </lineage>
</organism>
<dbReference type="OrthoDB" id="7690273at2"/>
<dbReference type="Pfam" id="PF10135">
    <property type="entry name" value="Rod-binding"/>
    <property type="match status" value="1"/>
</dbReference>
<sequence>MQIQPGRLAPPPMPATDSRDARLRAVAQELEATFLAQMLTYAGLGKPLETMGGGAGEEAFSSLLTQEQARLLARRGGIGLAESLFESLKRKEAAR</sequence>
<evidence type="ECO:0000313" key="2">
    <source>
        <dbReference type="EMBL" id="SHN68220.1"/>
    </source>
</evidence>
<protein>
    <submittedName>
        <fullName evidence="2">Rod binding protein</fullName>
    </submittedName>
</protein>
<gene>
    <name evidence="2" type="ORF">SAMN05216200_105200</name>
</gene>
<keyword evidence="3" id="KW-1185">Reference proteome</keyword>
<feature type="domain" description="Flagellar protein FlgJ N-terminal" evidence="1">
    <location>
        <begin position="50"/>
        <end position="85"/>
    </location>
</feature>
<dbReference type="EMBL" id="FRDL01000005">
    <property type="protein sequence ID" value="SHN68220.1"/>
    <property type="molecule type" value="Genomic_DNA"/>
</dbReference>
<name>A0A1M7TBX0_9RHOB</name>
<dbReference type="AlphaFoldDB" id="A0A1M7TBX0"/>
<evidence type="ECO:0000259" key="1">
    <source>
        <dbReference type="Pfam" id="PF10135"/>
    </source>
</evidence>
<dbReference type="InterPro" id="IPR019301">
    <property type="entry name" value="Flagellar_prot_FlgJ_N"/>
</dbReference>
<reference evidence="2 3" key="1">
    <citation type="submission" date="2016-12" db="EMBL/GenBank/DDBJ databases">
        <authorList>
            <person name="Song W.-J."/>
            <person name="Kurnit D.M."/>
        </authorList>
    </citation>
    <scope>NUCLEOTIDE SEQUENCE [LARGE SCALE GENOMIC DNA]</scope>
    <source>
        <strain evidence="2 3">CGMCC 1.10808</strain>
    </source>
</reference>
<proteinExistence type="predicted"/>
<accession>A0A1M7TBX0</accession>